<evidence type="ECO:0000256" key="6">
    <source>
        <dbReference type="ARBA" id="ARBA00048679"/>
    </source>
</evidence>
<dbReference type="GO" id="GO:0016020">
    <property type="term" value="C:membrane"/>
    <property type="evidence" value="ECO:0007669"/>
    <property type="project" value="UniProtKB-SubCell"/>
</dbReference>
<keyword evidence="3 8" id="KW-0732">Signal</keyword>
<gene>
    <name evidence="11" type="ORF">PRUPE_1G108900</name>
</gene>
<comment type="catalytic activity">
    <reaction evidence="6">
        <text>L-seryl-[protein] + ATP = O-phospho-L-seryl-[protein] + ADP + H(+)</text>
        <dbReference type="Rhea" id="RHEA:17989"/>
        <dbReference type="Rhea" id="RHEA-COMP:9863"/>
        <dbReference type="Rhea" id="RHEA-COMP:11604"/>
        <dbReference type="ChEBI" id="CHEBI:15378"/>
        <dbReference type="ChEBI" id="CHEBI:29999"/>
        <dbReference type="ChEBI" id="CHEBI:30616"/>
        <dbReference type="ChEBI" id="CHEBI:83421"/>
        <dbReference type="ChEBI" id="CHEBI:456216"/>
        <dbReference type="EC" id="2.7.11.1"/>
    </reaction>
</comment>
<dbReference type="EC" id="2.7.11.1" evidence="2"/>
<sequence>MPIATVTNFQIFTKKIMWSHSQSKRLITLLSLLLHFLPALTLSPCRTTCGPIPVNYPFGLDDGCGAPQFRGMLNCSTDLFFTTPSGNYKVQSIDYDKKNLVVYDPAMSTCSILQPHHDFLLTPIQSAIIPPTSDTVFALLNCSVDSPVLNHYKSLCFNFSGHSCDELYNSCTAFRLFRLGMGLSNGTNSTGSTNFVPPCCFTGYDTVKFMSMNILDCTHYTSVTNTDRLRGLGPLDWIYGIKLSFAVPDTGCERCAQSGGTCGFDTETQVSLCLCSTFTNSTRECAAGSDTAEGSHCAPAILFQAFFVIMGALLICLHDFYLSFI</sequence>
<dbReference type="GO" id="GO:0030247">
    <property type="term" value="F:polysaccharide binding"/>
    <property type="evidence" value="ECO:0007669"/>
    <property type="project" value="InterPro"/>
</dbReference>
<dbReference type="InterPro" id="IPR025287">
    <property type="entry name" value="WAK_GUB"/>
</dbReference>
<comment type="subcellular location">
    <subcellularLocation>
        <location evidence="1">Membrane</location>
        <topology evidence="1">Single-pass membrane protein</topology>
    </subcellularLocation>
</comment>
<dbReference type="STRING" id="3760.A0A251QYP5"/>
<keyword evidence="12" id="KW-1185">Reference proteome</keyword>
<feature type="domain" description="Wall-associated receptor kinase C-terminal" evidence="10">
    <location>
        <begin position="240"/>
        <end position="276"/>
    </location>
</feature>
<dbReference type="InterPro" id="IPR032872">
    <property type="entry name" value="WAK_assoc_C"/>
</dbReference>
<evidence type="ECO:0000313" key="11">
    <source>
        <dbReference type="EMBL" id="ONI27875.1"/>
    </source>
</evidence>
<evidence type="ECO:0000313" key="12">
    <source>
        <dbReference type="Proteomes" id="UP000006882"/>
    </source>
</evidence>
<keyword evidence="7" id="KW-1133">Transmembrane helix</keyword>
<dbReference type="Proteomes" id="UP000006882">
    <property type="component" value="Chromosome G1"/>
</dbReference>
<dbReference type="PANTHER" id="PTHR33355">
    <property type="entry name" value="WALL-ASSOCIATED RECEPTOR KINASE CARBOXY-TERMINAL PROTEIN-RELATED"/>
    <property type="match status" value="1"/>
</dbReference>
<evidence type="ECO:0000256" key="5">
    <source>
        <dbReference type="ARBA" id="ARBA00047899"/>
    </source>
</evidence>
<evidence type="ECO:0000256" key="2">
    <source>
        <dbReference type="ARBA" id="ARBA00012513"/>
    </source>
</evidence>
<protein>
    <recommendedName>
        <fullName evidence="2">non-specific serine/threonine protein kinase</fullName>
        <ecNumber evidence="2">2.7.11.1</ecNumber>
    </recommendedName>
</protein>
<evidence type="ECO:0000256" key="7">
    <source>
        <dbReference type="SAM" id="Phobius"/>
    </source>
</evidence>
<feature type="domain" description="Wall-associated receptor kinase galacturonan-binding" evidence="9">
    <location>
        <begin position="45"/>
        <end position="104"/>
    </location>
</feature>
<evidence type="ECO:0000256" key="3">
    <source>
        <dbReference type="ARBA" id="ARBA00022729"/>
    </source>
</evidence>
<organism evidence="11 12">
    <name type="scientific">Prunus persica</name>
    <name type="common">Peach</name>
    <name type="synonym">Amygdalus persica</name>
    <dbReference type="NCBI Taxonomy" id="3760"/>
    <lineage>
        <taxon>Eukaryota</taxon>
        <taxon>Viridiplantae</taxon>
        <taxon>Streptophyta</taxon>
        <taxon>Embryophyta</taxon>
        <taxon>Tracheophyta</taxon>
        <taxon>Spermatophyta</taxon>
        <taxon>Magnoliopsida</taxon>
        <taxon>eudicotyledons</taxon>
        <taxon>Gunneridae</taxon>
        <taxon>Pentapetalae</taxon>
        <taxon>rosids</taxon>
        <taxon>fabids</taxon>
        <taxon>Rosales</taxon>
        <taxon>Rosaceae</taxon>
        <taxon>Amygdaloideae</taxon>
        <taxon>Amygdaleae</taxon>
        <taxon>Prunus</taxon>
    </lineage>
</organism>
<dbReference type="PANTHER" id="PTHR33355:SF12">
    <property type="entry name" value="WALL-ASSOCIATED RECEPTOR KINASE CARBOXY-TERMINAL PROTEIN"/>
    <property type="match status" value="1"/>
</dbReference>
<keyword evidence="7" id="KW-0472">Membrane</keyword>
<keyword evidence="7" id="KW-0812">Transmembrane</keyword>
<reference evidence="11 12" key="1">
    <citation type="journal article" date="2013" name="Nat. Genet.">
        <title>The high-quality draft genome of peach (Prunus persica) identifies unique patterns of genetic diversity, domestication and genome evolution.</title>
        <authorList>
            <consortium name="International Peach Genome Initiative"/>
            <person name="Verde I."/>
            <person name="Abbott A.G."/>
            <person name="Scalabrin S."/>
            <person name="Jung S."/>
            <person name="Shu S."/>
            <person name="Marroni F."/>
            <person name="Zhebentyayeva T."/>
            <person name="Dettori M.T."/>
            <person name="Grimwood J."/>
            <person name="Cattonaro F."/>
            <person name="Zuccolo A."/>
            <person name="Rossini L."/>
            <person name="Jenkins J."/>
            <person name="Vendramin E."/>
            <person name="Meisel L.A."/>
            <person name="Decroocq V."/>
            <person name="Sosinski B."/>
            <person name="Prochnik S."/>
            <person name="Mitros T."/>
            <person name="Policriti A."/>
            <person name="Cipriani G."/>
            <person name="Dondini L."/>
            <person name="Ficklin S."/>
            <person name="Goodstein D.M."/>
            <person name="Xuan P."/>
            <person name="Del Fabbro C."/>
            <person name="Aramini V."/>
            <person name="Copetti D."/>
            <person name="Gonzalez S."/>
            <person name="Horner D.S."/>
            <person name="Falchi R."/>
            <person name="Lucas S."/>
            <person name="Mica E."/>
            <person name="Maldonado J."/>
            <person name="Lazzari B."/>
            <person name="Bielenberg D."/>
            <person name="Pirona R."/>
            <person name="Miculan M."/>
            <person name="Barakat A."/>
            <person name="Testolin R."/>
            <person name="Stella A."/>
            <person name="Tartarini S."/>
            <person name="Tonutti P."/>
            <person name="Arus P."/>
            <person name="Orellana A."/>
            <person name="Wells C."/>
            <person name="Main D."/>
            <person name="Vizzotto G."/>
            <person name="Silva H."/>
            <person name="Salamini F."/>
            <person name="Schmutz J."/>
            <person name="Morgante M."/>
            <person name="Rokhsar D.S."/>
        </authorList>
    </citation>
    <scope>NUCLEOTIDE SEQUENCE [LARGE SCALE GENOMIC DNA]</scope>
    <source>
        <strain evidence="12">cv. Nemared</strain>
    </source>
</reference>
<accession>A0A251QYP5</accession>
<comment type="catalytic activity">
    <reaction evidence="5">
        <text>L-threonyl-[protein] + ATP = O-phospho-L-threonyl-[protein] + ADP + H(+)</text>
        <dbReference type="Rhea" id="RHEA:46608"/>
        <dbReference type="Rhea" id="RHEA-COMP:11060"/>
        <dbReference type="Rhea" id="RHEA-COMP:11605"/>
        <dbReference type="ChEBI" id="CHEBI:15378"/>
        <dbReference type="ChEBI" id="CHEBI:30013"/>
        <dbReference type="ChEBI" id="CHEBI:30616"/>
        <dbReference type="ChEBI" id="CHEBI:61977"/>
        <dbReference type="ChEBI" id="CHEBI:456216"/>
        <dbReference type="EC" id="2.7.11.1"/>
    </reaction>
</comment>
<dbReference type="AlphaFoldDB" id="A0A251QYP5"/>
<name>A0A251QYP5_PRUPE</name>
<keyword evidence="4" id="KW-0325">Glycoprotein</keyword>
<proteinExistence type="predicted"/>
<dbReference type="Pfam" id="PF14380">
    <property type="entry name" value="WAK_assoc"/>
    <property type="match status" value="1"/>
</dbReference>
<feature type="chain" id="PRO_5012332133" description="non-specific serine/threonine protein kinase" evidence="8">
    <location>
        <begin position="42"/>
        <end position="325"/>
    </location>
</feature>
<feature type="signal peptide" evidence="8">
    <location>
        <begin position="1"/>
        <end position="41"/>
    </location>
</feature>
<evidence type="ECO:0000256" key="8">
    <source>
        <dbReference type="SAM" id="SignalP"/>
    </source>
</evidence>
<evidence type="ECO:0000259" key="10">
    <source>
        <dbReference type="Pfam" id="PF14380"/>
    </source>
</evidence>
<dbReference type="GO" id="GO:0004674">
    <property type="term" value="F:protein serine/threonine kinase activity"/>
    <property type="evidence" value="ECO:0007669"/>
    <property type="project" value="UniProtKB-EC"/>
</dbReference>
<dbReference type="Pfam" id="PF13947">
    <property type="entry name" value="GUB_WAK_bind"/>
    <property type="match status" value="1"/>
</dbReference>
<evidence type="ECO:0000259" key="9">
    <source>
        <dbReference type="Pfam" id="PF13947"/>
    </source>
</evidence>
<evidence type="ECO:0000256" key="4">
    <source>
        <dbReference type="ARBA" id="ARBA00023180"/>
    </source>
</evidence>
<evidence type="ECO:0000256" key="1">
    <source>
        <dbReference type="ARBA" id="ARBA00004167"/>
    </source>
</evidence>
<dbReference type="Gramene" id="ONI27875">
    <property type="protein sequence ID" value="ONI27875"/>
    <property type="gene ID" value="PRUPE_1G108900"/>
</dbReference>
<dbReference type="EMBL" id="CM007651">
    <property type="protein sequence ID" value="ONI27875.1"/>
    <property type="molecule type" value="Genomic_DNA"/>
</dbReference>
<dbReference type="eggNOG" id="ENOG502QU80">
    <property type="taxonomic scope" value="Eukaryota"/>
</dbReference>
<feature type="transmembrane region" description="Helical" evidence="7">
    <location>
        <begin position="301"/>
        <end position="322"/>
    </location>
</feature>